<accession>A0A1H6YC79</accession>
<evidence type="ECO:0000256" key="1">
    <source>
        <dbReference type="SAM" id="MobiDB-lite"/>
    </source>
</evidence>
<gene>
    <name evidence="2" type="ORF">SAMN04487995_4313</name>
</gene>
<proteinExistence type="predicted"/>
<evidence type="ECO:0000313" key="3">
    <source>
        <dbReference type="Proteomes" id="UP000199532"/>
    </source>
</evidence>
<feature type="region of interest" description="Disordered" evidence="1">
    <location>
        <begin position="1"/>
        <end position="21"/>
    </location>
</feature>
<dbReference type="EMBL" id="FNXY01000006">
    <property type="protein sequence ID" value="SEJ34355.1"/>
    <property type="molecule type" value="Genomic_DNA"/>
</dbReference>
<reference evidence="2 3" key="1">
    <citation type="submission" date="2016-10" db="EMBL/GenBank/DDBJ databases">
        <authorList>
            <person name="de Groot N.N."/>
        </authorList>
    </citation>
    <scope>NUCLEOTIDE SEQUENCE [LARGE SCALE GENOMIC DNA]</scope>
    <source>
        <strain evidence="2 3">DSM 19938</strain>
    </source>
</reference>
<dbReference type="Proteomes" id="UP000199532">
    <property type="component" value="Unassembled WGS sequence"/>
</dbReference>
<dbReference type="STRING" id="408657.SAMN04487995_4313"/>
<name>A0A1H6YC79_9BACT</name>
<sequence length="47" mass="5119">MENLNNASNQEPTKASDQPTAATINHITLCKIIVWIEMTVGQGKLPP</sequence>
<evidence type="ECO:0000313" key="2">
    <source>
        <dbReference type="EMBL" id="SEJ34355.1"/>
    </source>
</evidence>
<organism evidence="2 3">
    <name type="scientific">Dyadobacter koreensis</name>
    <dbReference type="NCBI Taxonomy" id="408657"/>
    <lineage>
        <taxon>Bacteria</taxon>
        <taxon>Pseudomonadati</taxon>
        <taxon>Bacteroidota</taxon>
        <taxon>Cytophagia</taxon>
        <taxon>Cytophagales</taxon>
        <taxon>Spirosomataceae</taxon>
        <taxon>Dyadobacter</taxon>
    </lineage>
</organism>
<keyword evidence="3" id="KW-1185">Reference proteome</keyword>
<protein>
    <submittedName>
        <fullName evidence="2">Uncharacterized protein</fullName>
    </submittedName>
</protein>
<dbReference type="AlphaFoldDB" id="A0A1H6YC79"/>